<feature type="compositionally biased region" description="Basic and acidic residues" evidence="1">
    <location>
        <begin position="60"/>
        <end position="76"/>
    </location>
</feature>
<name>A0A9Q0QJF4_SALVM</name>
<evidence type="ECO:0000313" key="3">
    <source>
        <dbReference type="Proteomes" id="UP001151529"/>
    </source>
</evidence>
<accession>A0A9Q0QJF4</accession>
<feature type="region of interest" description="Disordered" evidence="1">
    <location>
        <begin position="53"/>
        <end position="76"/>
    </location>
</feature>
<keyword evidence="3" id="KW-1185">Reference proteome</keyword>
<evidence type="ECO:0000256" key="1">
    <source>
        <dbReference type="SAM" id="MobiDB-lite"/>
    </source>
</evidence>
<sequence length="76" mass="8277">MLEPKDPAIKLFGKTIQVTEISVTTAVAPTTTTTTTYIDDSQDQDRISCADSSLCDTDTDNNKRDHGEEVIEADAK</sequence>
<dbReference type="AlphaFoldDB" id="A0A9Q0QJF4"/>
<reference evidence="2" key="1">
    <citation type="submission" date="2022-11" db="EMBL/GenBank/DDBJ databases">
        <authorList>
            <person name="Hyden B.L."/>
            <person name="Feng K."/>
            <person name="Yates T."/>
            <person name="Jawdy S."/>
            <person name="Smart L.B."/>
            <person name="Muchero W."/>
        </authorList>
    </citation>
    <scope>NUCLEOTIDE SEQUENCE</scope>
    <source>
        <tissue evidence="2">Shoot tip</tissue>
    </source>
</reference>
<protein>
    <submittedName>
        <fullName evidence="2">Uncharacterized protein</fullName>
    </submittedName>
</protein>
<comment type="caution">
    <text evidence="2">The sequence shown here is derived from an EMBL/GenBank/DDBJ whole genome shotgun (WGS) entry which is preliminary data.</text>
</comment>
<gene>
    <name evidence="2" type="ORF">OIU85_028131</name>
</gene>
<proteinExistence type="predicted"/>
<reference evidence="2" key="2">
    <citation type="journal article" date="2023" name="Int. J. Mol. Sci.">
        <title>De Novo Assembly and Annotation of 11 Diverse Shrub Willow (Salix) Genomes Reveals Novel Gene Organization in Sex-Linked Regions.</title>
        <authorList>
            <person name="Hyden B."/>
            <person name="Feng K."/>
            <person name="Yates T.B."/>
            <person name="Jawdy S."/>
            <person name="Cereghino C."/>
            <person name="Smart L.B."/>
            <person name="Muchero W."/>
        </authorList>
    </citation>
    <scope>NUCLEOTIDE SEQUENCE [LARGE SCALE GENOMIC DNA]</scope>
    <source>
        <tissue evidence="2">Shoot tip</tissue>
    </source>
</reference>
<feature type="non-terminal residue" evidence="2">
    <location>
        <position position="76"/>
    </location>
</feature>
<dbReference type="EMBL" id="JAPFFL010000008">
    <property type="protein sequence ID" value="KAJ6707833.1"/>
    <property type="molecule type" value="Genomic_DNA"/>
</dbReference>
<evidence type="ECO:0000313" key="2">
    <source>
        <dbReference type="EMBL" id="KAJ6707833.1"/>
    </source>
</evidence>
<dbReference type="Proteomes" id="UP001151529">
    <property type="component" value="Chromosome 4"/>
</dbReference>
<organism evidence="2 3">
    <name type="scientific">Salix viminalis</name>
    <name type="common">Common osier</name>
    <name type="synonym">Basket willow</name>
    <dbReference type="NCBI Taxonomy" id="40686"/>
    <lineage>
        <taxon>Eukaryota</taxon>
        <taxon>Viridiplantae</taxon>
        <taxon>Streptophyta</taxon>
        <taxon>Embryophyta</taxon>
        <taxon>Tracheophyta</taxon>
        <taxon>Spermatophyta</taxon>
        <taxon>Magnoliopsida</taxon>
        <taxon>eudicotyledons</taxon>
        <taxon>Gunneridae</taxon>
        <taxon>Pentapetalae</taxon>
        <taxon>rosids</taxon>
        <taxon>fabids</taxon>
        <taxon>Malpighiales</taxon>
        <taxon>Salicaceae</taxon>
        <taxon>Saliceae</taxon>
        <taxon>Salix</taxon>
    </lineage>
</organism>